<dbReference type="CDD" id="cd02205">
    <property type="entry name" value="CBS_pair_SF"/>
    <property type="match status" value="1"/>
</dbReference>
<evidence type="ECO:0000313" key="6">
    <source>
        <dbReference type="Proteomes" id="UP000534783"/>
    </source>
</evidence>
<dbReference type="AlphaFoldDB" id="A0A7X6IAL5"/>
<dbReference type="SUPFAM" id="SSF54631">
    <property type="entry name" value="CBS-domain pair"/>
    <property type="match status" value="1"/>
</dbReference>
<feature type="domain" description="CBS" evidence="4">
    <location>
        <begin position="77"/>
        <end position="133"/>
    </location>
</feature>
<sequence>MDRIALHPNEARSPRRSSRRNRQETDGKRTPWKNTQNRLRPEKTIDEKIKIRRTIMRGTDYWIGGKTLWEMDASHMMEREVVSFTSDASCHDLSEAMIKGRFGGIPIVDTERRLIGIVTEFDLLNALLAGLDLRETSAREVMSEPICITAEMAAEEMMVLFQSGHLIRVPVVDKENRLTGMVTRRDLLAGYLESSLGPLPVF</sequence>
<proteinExistence type="predicted"/>
<dbReference type="PROSITE" id="PS51371">
    <property type="entry name" value="CBS"/>
    <property type="match status" value="2"/>
</dbReference>
<organism evidence="5 6">
    <name type="scientific">Candidatus Manganitrophus noduliformans</name>
    <dbReference type="NCBI Taxonomy" id="2606439"/>
    <lineage>
        <taxon>Bacteria</taxon>
        <taxon>Pseudomonadati</taxon>
        <taxon>Nitrospirota</taxon>
        <taxon>Nitrospiria</taxon>
        <taxon>Candidatus Troglogloeales</taxon>
        <taxon>Candidatus Manganitrophaceae</taxon>
        <taxon>Candidatus Manganitrophus</taxon>
    </lineage>
</organism>
<name>A0A7X6IAL5_9BACT</name>
<comment type="caution">
    <text evidence="5">The sequence shown here is derived from an EMBL/GenBank/DDBJ whole genome shotgun (WGS) entry which is preliminary data.</text>
</comment>
<dbReference type="Proteomes" id="UP000534783">
    <property type="component" value="Unassembled WGS sequence"/>
</dbReference>
<keyword evidence="6" id="KW-1185">Reference proteome</keyword>
<dbReference type="InterPro" id="IPR051257">
    <property type="entry name" value="Diverse_CBS-Domain"/>
</dbReference>
<evidence type="ECO:0000313" key="5">
    <source>
        <dbReference type="EMBL" id="NKE70841.1"/>
    </source>
</evidence>
<dbReference type="InterPro" id="IPR046342">
    <property type="entry name" value="CBS_dom_sf"/>
</dbReference>
<dbReference type="Gene3D" id="3.10.580.10">
    <property type="entry name" value="CBS-domain"/>
    <property type="match status" value="1"/>
</dbReference>
<reference evidence="5 6" key="1">
    <citation type="journal article" date="2020" name="Nature">
        <title>Bacterial chemolithoautotrophy via manganese oxidation.</title>
        <authorList>
            <person name="Yu H."/>
            <person name="Leadbetter J.R."/>
        </authorList>
    </citation>
    <scope>NUCLEOTIDE SEQUENCE [LARGE SCALE GENOMIC DNA]</scope>
    <source>
        <strain evidence="5 6">Mn-1</strain>
    </source>
</reference>
<dbReference type="InterPro" id="IPR000644">
    <property type="entry name" value="CBS_dom"/>
</dbReference>
<dbReference type="Pfam" id="PF00571">
    <property type="entry name" value="CBS"/>
    <property type="match status" value="2"/>
</dbReference>
<accession>A0A7X6IAL5</accession>
<gene>
    <name evidence="5" type="ORF">MNODULE_08830</name>
</gene>
<dbReference type="PANTHER" id="PTHR43080">
    <property type="entry name" value="CBS DOMAIN-CONTAINING PROTEIN CBSX3, MITOCHONDRIAL"/>
    <property type="match status" value="1"/>
</dbReference>
<dbReference type="EMBL" id="VTOW01000001">
    <property type="protein sequence ID" value="NKE70841.1"/>
    <property type="molecule type" value="Genomic_DNA"/>
</dbReference>
<dbReference type="SMART" id="SM00116">
    <property type="entry name" value="CBS"/>
    <property type="match status" value="2"/>
</dbReference>
<protein>
    <submittedName>
        <fullName evidence="5">CBS domain-containing protein</fullName>
    </submittedName>
</protein>
<evidence type="ECO:0000256" key="1">
    <source>
        <dbReference type="ARBA" id="ARBA00023122"/>
    </source>
</evidence>
<dbReference type="PANTHER" id="PTHR43080:SF2">
    <property type="entry name" value="CBS DOMAIN-CONTAINING PROTEIN"/>
    <property type="match status" value="1"/>
</dbReference>
<feature type="domain" description="CBS" evidence="4">
    <location>
        <begin position="141"/>
        <end position="199"/>
    </location>
</feature>
<evidence type="ECO:0000256" key="3">
    <source>
        <dbReference type="SAM" id="MobiDB-lite"/>
    </source>
</evidence>
<feature type="region of interest" description="Disordered" evidence="3">
    <location>
        <begin position="1"/>
        <end position="40"/>
    </location>
</feature>
<evidence type="ECO:0000259" key="4">
    <source>
        <dbReference type="PROSITE" id="PS51371"/>
    </source>
</evidence>
<feature type="compositionally biased region" description="Basic and acidic residues" evidence="3">
    <location>
        <begin position="1"/>
        <end position="13"/>
    </location>
</feature>
<keyword evidence="1 2" id="KW-0129">CBS domain</keyword>
<evidence type="ECO:0000256" key="2">
    <source>
        <dbReference type="PROSITE-ProRule" id="PRU00703"/>
    </source>
</evidence>